<dbReference type="PIRSF" id="PIRSF000513">
    <property type="entry name" value="Thz_kinase"/>
    <property type="match status" value="1"/>
</dbReference>
<evidence type="ECO:0000256" key="7">
    <source>
        <dbReference type="ARBA" id="ARBA00022777"/>
    </source>
</evidence>
<evidence type="ECO:0000313" key="12">
    <source>
        <dbReference type="EMBL" id="MRI68245.1"/>
    </source>
</evidence>
<keyword evidence="4 11" id="KW-0808">Transferase</keyword>
<dbReference type="AlphaFoldDB" id="A0A6N7R4W1"/>
<dbReference type="Gene3D" id="3.40.1190.20">
    <property type="match status" value="1"/>
</dbReference>
<dbReference type="GO" id="GO:0009229">
    <property type="term" value="P:thiamine diphosphate biosynthetic process"/>
    <property type="evidence" value="ECO:0007669"/>
    <property type="project" value="UniProtKB-UniRule"/>
</dbReference>
<dbReference type="GO" id="GO:0008972">
    <property type="term" value="F:phosphomethylpyrimidine kinase activity"/>
    <property type="evidence" value="ECO:0007669"/>
    <property type="project" value="TreeGrafter"/>
</dbReference>
<dbReference type="PANTHER" id="PTHR20858:SF17">
    <property type="entry name" value="HYDROXYMETHYLPYRIMIDINE_PHOSPHOMETHYLPYRIMIDINE KINASE THI20-RELATED"/>
    <property type="match status" value="1"/>
</dbReference>
<sequence>MRHLIEKVRKQQPLIHNITNQVVMNFTANGLYAVGAAPVMAHAKEEVEEMAQMASSLVLNIGTLTKEQIDAMILAGKAANQAGVPVVLDPVGVGATTFRTNSAKRILKEVNVTCIRGNAGEIANLAGVETEVRGVDGSSDTDIQQLANLAFKTLQVPLVITGEEDVVIDRDTRVSVSNGHPLLTKVTGTGCLLSAVIAAFLAVSDNVVEAATDALSYYGVAAENAADQQGFPGSFQIAFLDQLSEVDGETVNKKKQLTRSS</sequence>
<evidence type="ECO:0000256" key="3">
    <source>
        <dbReference type="ARBA" id="ARBA00004868"/>
    </source>
</evidence>
<feature type="binding site" evidence="11">
    <location>
        <position position="188"/>
    </location>
    <ligand>
        <name>substrate</name>
    </ligand>
</feature>
<organism evidence="12 13">
    <name type="scientific">Gracilibacillus thailandensis</name>
    <dbReference type="NCBI Taxonomy" id="563735"/>
    <lineage>
        <taxon>Bacteria</taxon>
        <taxon>Bacillati</taxon>
        <taxon>Bacillota</taxon>
        <taxon>Bacilli</taxon>
        <taxon>Bacillales</taxon>
        <taxon>Bacillaceae</taxon>
        <taxon>Gracilibacillus</taxon>
    </lineage>
</organism>
<dbReference type="GO" id="GO:0004417">
    <property type="term" value="F:hydroxyethylthiazole kinase activity"/>
    <property type="evidence" value="ECO:0007669"/>
    <property type="project" value="UniProtKB-UniRule"/>
</dbReference>
<dbReference type="Pfam" id="PF02110">
    <property type="entry name" value="HK"/>
    <property type="match status" value="1"/>
</dbReference>
<dbReference type="NCBIfam" id="TIGR00694">
    <property type="entry name" value="thiM"/>
    <property type="match status" value="1"/>
</dbReference>
<reference evidence="12 13" key="1">
    <citation type="submission" date="2019-10" db="EMBL/GenBank/DDBJ databases">
        <title>Gracilibacillus salitolerans sp. nov., a moderate halophile isolated from a saline soil in northwest China.</title>
        <authorList>
            <person name="Gan L."/>
        </authorList>
    </citation>
    <scope>NUCLEOTIDE SEQUENCE [LARGE SCALE GENOMIC DNA]</scope>
    <source>
        <strain evidence="12 13">TP2-8</strain>
    </source>
</reference>
<keyword evidence="10 11" id="KW-0784">Thiamine biosynthesis</keyword>
<comment type="cofactor">
    <cofactor evidence="2 11">
        <name>Mg(2+)</name>
        <dbReference type="ChEBI" id="CHEBI:18420"/>
    </cofactor>
</comment>
<evidence type="ECO:0000256" key="2">
    <source>
        <dbReference type="ARBA" id="ARBA00001946"/>
    </source>
</evidence>
<accession>A0A6N7R4W1</accession>
<evidence type="ECO:0000256" key="5">
    <source>
        <dbReference type="ARBA" id="ARBA00022723"/>
    </source>
</evidence>
<dbReference type="GO" id="GO:0008902">
    <property type="term" value="F:hydroxymethylpyrimidine kinase activity"/>
    <property type="evidence" value="ECO:0007669"/>
    <property type="project" value="TreeGrafter"/>
</dbReference>
<gene>
    <name evidence="11 12" type="primary">thiM</name>
    <name evidence="12" type="ORF">GH885_18215</name>
</gene>
<proteinExistence type="inferred from homology"/>
<dbReference type="PANTHER" id="PTHR20858">
    <property type="entry name" value="PHOSPHOMETHYLPYRIMIDINE KINASE"/>
    <property type="match status" value="1"/>
</dbReference>
<keyword evidence="7 11" id="KW-0418">Kinase</keyword>
<evidence type="ECO:0000256" key="1">
    <source>
        <dbReference type="ARBA" id="ARBA00001771"/>
    </source>
</evidence>
<dbReference type="Proteomes" id="UP000435187">
    <property type="component" value="Unassembled WGS sequence"/>
</dbReference>
<dbReference type="RefSeq" id="WP_163578772.1">
    <property type="nucleotide sequence ID" value="NZ_JBHUMW010000080.1"/>
</dbReference>
<feature type="binding site" evidence="11">
    <location>
        <position position="116"/>
    </location>
    <ligand>
        <name>ATP</name>
        <dbReference type="ChEBI" id="CHEBI:30616"/>
    </ligand>
</feature>
<comment type="catalytic activity">
    <reaction evidence="1 11">
        <text>5-(2-hydroxyethyl)-4-methylthiazole + ATP = 4-methyl-5-(2-phosphooxyethyl)-thiazole + ADP + H(+)</text>
        <dbReference type="Rhea" id="RHEA:24212"/>
        <dbReference type="ChEBI" id="CHEBI:15378"/>
        <dbReference type="ChEBI" id="CHEBI:17957"/>
        <dbReference type="ChEBI" id="CHEBI:30616"/>
        <dbReference type="ChEBI" id="CHEBI:58296"/>
        <dbReference type="ChEBI" id="CHEBI:456216"/>
        <dbReference type="EC" id="2.7.1.50"/>
    </reaction>
</comment>
<keyword evidence="9 11" id="KW-0460">Magnesium</keyword>
<feature type="binding site" evidence="11">
    <location>
        <position position="40"/>
    </location>
    <ligand>
        <name>substrate</name>
    </ligand>
</feature>
<protein>
    <recommendedName>
        <fullName evidence="11">Hydroxyethylthiazole kinase</fullName>
        <ecNumber evidence="11">2.7.1.50</ecNumber>
    </recommendedName>
    <alternativeName>
        <fullName evidence="11">4-methyl-5-beta-hydroxyethylthiazole kinase</fullName>
        <shortName evidence="11">TH kinase</shortName>
        <shortName evidence="11">Thz kinase</shortName>
    </alternativeName>
</protein>
<evidence type="ECO:0000256" key="9">
    <source>
        <dbReference type="ARBA" id="ARBA00022842"/>
    </source>
</evidence>
<comment type="caution">
    <text evidence="12">The sequence shown here is derived from an EMBL/GenBank/DDBJ whole genome shotgun (WGS) entry which is preliminary data.</text>
</comment>
<dbReference type="PRINTS" id="PR01099">
    <property type="entry name" value="HYETHTZKNASE"/>
</dbReference>
<dbReference type="GO" id="GO:0009228">
    <property type="term" value="P:thiamine biosynthetic process"/>
    <property type="evidence" value="ECO:0007669"/>
    <property type="project" value="UniProtKB-KW"/>
</dbReference>
<name>A0A6N7R4W1_9BACI</name>
<evidence type="ECO:0000256" key="8">
    <source>
        <dbReference type="ARBA" id="ARBA00022840"/>
    </source>
</evidence>
<dbReference type="InterPro" id="IPR029056">
    <property type="entry name" value="Ribokinase-like"/>
</dbReference>
<feature type="binding site" evidence="11">
    <location>
        <position position="161"/>
    </location>
    <ligand>
        <name>ATP</name>
        <dbReference type="ChEBI" id="CHEBI:30616"/>
    </ligand>
</feature>
<dbReference type="EC" id="2.7.1.50" evidence="11"/>
<keyword evidence="5 11" id="KW-0479">Metal-binding</keyword>
<evidence type="ECO:0000313" key="13">
    <source>
        <dbReference type="Proteomes" id="UP000435187"/>
    </source>
</evidence>
<keyword evidence="13" id="KW-1185">Reference proteome</keyword>
<comment type="similarity">
    <text evidence="11">Belongs to the Thz kinase family.</text>
</comment>
<comment type="pathway">
    <text evidence="3 11">Cofactor biosynthesis; thiamine diphosphate biosynthesis; 4-methyl-5-(2-phosphoethyl)-thiazole from 5-(2-hydroxyethyl)-4-methylthiazole: step 1/1.</text>
</comment>
<dbReference type="InterPro" id="IPR000417">
    <property type="entry name" value="Hyethyz_kinase"/>
</dbReference>
<keyword evidence="8 11" id="KW-0067">ATP-binding</keyword>
<dbReference type="GO" id="GO:0000287">
    <property type="term" value="F:magnesium ion binding"/>
    <property type="evidence" value="ECO:0007669"/>
    <property type="project" value="UniProtKB-UniRule"/>
</dbReference>
<dbReference type="HAMAP" id="MF_00228">
    <property type="entry name" value="Thz_kinase"/>
    <property type="match status" value="1"/>
</dbReference>
<dbReference type="CDD" id="cd01170">
    <property type="entry name" value="THZ_kinase"/>
    <property type="match status" value="1"/>
</dbReference>
<evidence type="ECO:0000256" key="10">
    <source>
        <dbReference type="ARBA" id="ARBA00022977"/>
    </source>
</evidence>
<dbReference type="EMBL" id="WJEE01000056">
    <property type="protein sequence ID" value="MRI68245.1"/>
    <property type="molecule type" value="Genomic_DNA"/>
</dbReference>
<keyword evidence="6 11" id="KW-0547">Nucleotide-binding</keyword>
<evidence type="ECO:0000256" key="4">
    <source>
        <dbReference type="ARBA" id="ARBA00022679"/>
    </source>
</evidence>
<dbReference type="GO" id="GO:0005524">
    <property type="term" value="F:ATP binding"/>
    <property type="evidence" value="ECO:0007669"/>
    <property type="project" value="UniProtKB-UniRule"/>
</dbReference>
<dbReference type="UniPathway" id="UPA00060">
    <property type="reaction ID" value="UER00139"/>
</dbReference>
<evidence type="ECO:0000256" key="11">
    <source>
        <dbReference type="HAMAP-Rule" id="MF_00228"/>
    </source>
</evidence>
<evidence type="ECO:0000256" key="6">
    <source>
        <dbReference type="ARBA" id="ARBA00022741"/>
    </source>
</evidence>
<dbReference type="GO" id="GO:0005829">
    <property type="term" value="C:cytosol"/>
    <property type="evidence" value="ECO:0007669"/>
    <property type="project" value="TreeGrafter"/>
</dbReference>
<comment type="function">
    <text evidence="11">Catalyzes the phosphorylation of the hydroxyl group of 4-methyl-5-beta-hydroxyethylthiazole (THZ).</text>
</comment>
<dbReference type="NCBIfam" id="NF006830">
    <property type="entry name" value="PRK09355.1"/>
    <property type="match status" value="1"/>
</dbReference>
<dbReference type="SUPFAM" id="SSF53613">
    <property type="entry name" value="Ribokinase-like"/>
    <property type="match status" value="1"/>
</dbReference>